<keyword evidence="6" id="KW-1185">Reference proteome</keyword>
<accession>A0ABR3PN40</accession>
<dbReference type="PROSITE" id="PS50048">
    <property type="entry name" value="ZN2_CY6_FUNGAL_2"/>
    <property type="match status" value="1"/>
</dbReference>
<dbReference type="Pfam" id="PF11951">
    <property type="entry name" value="Fungal_trans_2"/>
    <property type="match status" value="1"/>
</dbReference>
<reference evidence="5 6" key="1">
    <citation type="submission" date="2024-07" db="EMBL/GenBank/DDBJ databases">
        <title>Draft sequence of the Neodothiora populina.</title>
        <authorList>
            <person name="Drown D.D."/>
            <person name="Schuette U.S."/>
            <person name="Buechlein A.B."/>
            <person name="Rusch D.R."/>
            <person name="Winton L.W."/>
            <person name="Adams G.A."/>
        </authorList>
    </citation>
    <scope>NUCLEOTIDE SEQUENCE [LARGE SCALE GENOMIC DNA]</scope>
    <source>
        <strain evidence="5 6">CPC 39397</strain>
    </source>
</reference>
<keyword evidence="2" id="KW-0539">Nucleus</keyword>
<comment type="subcellular location">
    <subcellularLocation>
        <location evidence="1">Nucleus</location>
    </subcellularLocation>
</comment>
<dbReference type="Proteomes" id="UP001562354">
    <property type="component" value="Unassembled WGS sequence"/>
</dbReference>
<evidence type="ECO:0000256" key="2">
    <source>
        <dbReference type="ARBA" id="ARBA00023242"/>
    </source>
</evidence>
<evidence type="ECO:0000313" key="5">
    <source>
        <dbReference type="EMBL" id="KAL1310981.1"/>
    </source>
</evidence>
<name>A0ABR3PN40_9PEZI</name>
<evidence type="ECO:0000259" key="4">
    <source>
        <dbReference type="PROSITE" id="PS50048"/>
    </source>
</evidence>
<feature type="region of interest" description="Disordered" evidence="3">
    <location>
        <begin position="437"/>
        <end position="461"/>
    </location>
</feature>
<feature type="compositionally biased region" description="Polar residues" evidence="3">
    <location>
        <begin position="20"/>
        <end position="51"/>
    </location>
</feature>
<gene>
    <name evidence="5" type="ORF">AAFC00_001201</name>
</gene>
<sequence>MTILKAETASIMKNGGSDGVSPSGSTVTASGTSDQSSPGRTKSSQNKRTVRTSQCRSKTGCLTCRRRKKKCDERKPSCWNCTKNNVYCLGYEERRDWGSKAQHSKSIRPTPPLPQMIAAVDNALDQQLLSFYMSDLSHSLNIYNSHHNPFTHLVVPLALRDAGLMHSVLSLSSSCLIARQERPSCELLVRQSHHFGLAIVDLRQHLNVSSVNTSVGSTTDCTMIRTILHCLESSNAGNSNGEYRCHLQATQRLVLDYSQSSSAEVHDFGRRFVNYQNIANSIMSLRPVHHPPFVVPPGLAGSLEQPTLMSSHEAPPFQSLLTPIESLLETFISLRHLRDGIRTYRSSGTSWFSNAHLLHLIFAIDESLQSWKCPSVNDTSQYHAALLYRQCAWIYLFRTIRPSVPSAELEAAVNEGIRHVYGVLRDADIAIPTTSHSVNTSSAATGEVLQTEKKTTGSSKDTQQQARLQIILPFLVVLGCAAFGSRQREMIRPCFQVLRERCLVGNIQVARSVVEGMWGIMDTSASAAAAATYTTTTATTTDIFAGGRSHYDEMIGVGVGAVGCFDWTTNINEEYGLGGCSNEQQRQQQLQRDEDDAWDWEQCMSDMGFDVLIS</sequence>
<dbReference type="PROSITE" id="PS00463">
    <property type="entry name" value="ZN2_CY6_FUNGAL_1"/>
    <property type="match status" value="1"/>
</dbReference>
<organism evidence="5 6">
    <name type="scientific">Neodothiora populina</name>
    <dbReference type="NCBI Taxonomy" id="2781224"/>
    <lineage>
        <taxon>Eukaryota</taxon>
        <taxon>Fungi</taxon>
        <taxon>Dikarya</taxon>
        <taxon>Ascomycota</taxon>
        <taxon>Pezizomycotina</taxon>
        <taxon>Dothideomycetes</taxon>
        <taxon>Dothideomycetidae</taxon>
        <taxon>Dothideales</taxon>
        <taxon>Dothioraceae</taxon>
        <taxon>Neodothiora</taxon>
    </lineage>
</organism>
<dbReference type="InterPro" id="IPR001138">
    <property type="entry name" value="Zn2Cys6_DnaBD"/>
</dbReference>
<dbReference type="Gene3D" id="4.10.240.10">
    <property type="entry name" value="Zn(2)-C6 fungal-type DNA-binding domain"/>
    <property type="match status" value="1"/>
</dbReference>
<dbReference type="CDD" id="cd00067">
    <property type="entry name" value="GAL4"/>
    <property type="match status" value="1"/>
</dbReference>
<dbReference type="SUPFAM" id="SSF57701">
    <property type="entry name" value="Zn2/Cys6 DNA-binding domain"/>
    <property type="match status" value="1"/>
</dbReference>
<dbReference type="GeneID" id="95974904"/>
<protein>
    <recommendedName>
        <fullName evidence="4">Zn(2)-C6 fungal-type domain-containing protein</fullName>
    </recommendedName>
</protein>
<feature type="domain" description="Zn(2)-C6 fungal-type" evidence="4">
    <location>
        <begin position="60"/>
        <end position="88"/>
    </location>
</feature>
<dbReference type="SMART" id="SM00066">
    <property type="entry name" value="GAL4"/>
    <property type="match status" value="1"/>
</dbReference>
<evidence type="ECO:0000313" key="6">
    <source>
        <dbReference type="Proteomes" id="UP001562354"/>
    </source>
</evidence>
<dbReference type="PANTHER" id="PTHR37534:SF38">
    <property type="entry name" value="ZN(2)-C6 FUNGAL-TYPE DOMAIN-CONTAINING PROTEIN"/>
    <property type="match status" value="1"/>
</dbReference>
<comment type="caution">
    <text evidence="5">The sequence shown here is derived from an EMBL/GenBank/DDBJ whole genome shotgun (WGS) entry which is preliminary data.</text>
</comment>
<proteinExistence type="predicted"/>
<dbReference type="InterPro" id="IPR036864">
    <property type="entry name" value="Zn2-C6_fun-type_DNA-bd_sf"/>
</dbReference>
<dbReference type="PANTHER" id="PTHR37534">
    <property type="entry name" value="TRANSCRIPTIONAL ACTIVATOR PROTEIN UGA3"/>
    <property type="match status" value="1"/>
</dbReference>
<feature type="region of interest" description="Disordered" evidence="3">
    <location>
        <begin position="1"/>
        <end position="51"/>
    </location>
</feature>
<dbReference type="InterPro" id="IPR021858">
    <property type="entry name" value="Fun_TF"/>
</dbReference>
<dbReference type="EMBL" id="JBFMKM010000003">
    <property type="protein sequence ID" value="KAL1310981.1"/>
    <property type="molecule type" value="Genomic_DNA"/>
</dbReference>
<dbReference type="Pfam" id="PF00172">
    <property type="entry name" value="Zn_clus"/>
    <property type="match status" value="1"/>
</dbReference>
<evidence type="ECO:0000256" key="3">
    <source>
        <dbReference type="SAM" id="MobiDB-lite"/>
    </source>
</evidence>
<dbReference type="RefSeq" id="XP_069203830.1">
    <property type="nucleotide sequence ID" value="XM_069340362.1"/>
</dbReference>
<evidence type="ECO:0000256" key="1">
    <source>
        <dbReference type="ARBA" id="ARBA00004123"/>
    </source>
</evidence>